<sequence>MLIIIIITVIPLPLLRKLHPYNHSTKHVQHITTSEVVSTGCDSVYHSYSSFLLLGLCLCRAVCLGRAMVRCRSTRSRSVLAHLHVVAAMPPCDRKRSHHSTELDLRALCYEIGQKMHFLGGLAVGVTGEGLDVVGSRREEHGDCRVYNVVLQMAHASDLTIAALRSACASTLQGKLLDAGPGEGRLATIPVAVRVLTLNETS</sequence>
<dbReference type="VEuPathDB" id="TriTrypDB:TcIL3000.11.12960"/>
<reference evidence="1" key="1">
    <citation type="journal article" date="2012" name="Proc. Natl. Acad. Sci. U.S.A.">
        <title>Antigenic diversity is generated by distinct evolutionary mechanisms in African trypanosome species.</title>
        <authorList>
            <person name="Jackson A.P."/>
            <person name="Berry A."/>
            <person name="Aslett M."/>
            <person name="Allison H.C."/>
            <person name="Burton P."/>
            <person name="Vavrova-Anderson J."/>
            <person name="Brown R."/>
            <person name="Browne H."/>
            <person name="Corton N."/>
            <person name="Hauser H."/>
            <person name="Gamble J."/>
            <person name="Gilderthorp R."/>
            <person name="Marcello L."/>
            <person name="McQuillan J."/>
            <person name="Otto T.D."/>
            <person name="Quail M.A."/>
            <person name="Sanders M.J."/>
            <person name="van Tonder A."/>
            <person name="Ginger M.L."/>
            <person name="Field M.C."/>
            <person name="Barry J.D."/>
            <person name="Hertz-Fowler C."/>
            <person name="Berriman M."/>
        </authorList>
    </citation>
    <scope>NUCLEOTIDE SEQUENCE</scope>
    <source>
        <strain evidence="1">IL3000</strain>
    </source>
</reference>
<name>G0V2C6_TRYCI</name>
<proteinExistence type="predicted"/>
<accession>G0V2C6</accession>
<organism evidence="1">
    <name type="scientific">Trypanosoma congolense (strain IL3000)</name>
    <dbReference type="NCBI Taxonomy" id="1068625"/>
    <lineage>
        <taxon>Eukaryota</taxon>
        <taxon>Discoba</taxon>
        <taxon>Euglenozoa</taxon>
        <taxon>Kinetoplastea</taxon>
        <taxon>Metakinetoplastina</taxon>
        <taxon>Trypanosomatida</taxon>
        <taxon>Trypanosomatidae</taxon>
        <taxon>Trypanosoma</taxon>
        <taxon>Nannomonas</taxon>
    </lineage>
</organism>
<evidence type="ECO:0000313" key="1">
    <source>
        <dbReference type="EMBL" id="CCC95798.1"/>
    </source>
</evidence>
<gene>
    <name evidence="1" type="ORF">TCIL3000_11_12960</name>
</gene>
<dbReference type="EMBL" id="HE575324">
    <property type="protein sequence ID" value="CCC95798.1"/>
    <property type="molecule type" value="Genomic_DNA"/>
</dbReference>
<protein>
    <submittedName>
        <fullName evidence="1">Uncharacterized protein TCIL3000_11_12960</fullName>
    </submittedName>
</protein>
<dbReference type="AlphaFoldDB" id="G0V2C6"/>